<sequence length="637" mass="72372">MEDLPKVQQRRLSTSLREVEERRLVIAVDYGTTYTGVAYATPVGKRALLDEIDIVQDWGPKMGNHMKIPSVISYSLRSQAKEEQWGTDLSPKAIAMVHTKLQLEVDGTSAELDLILQALDGMHNLDFQYIIDHGGDKFPRKTPEEIVRDYLTKVFDYLLKAVAPFTEALRKTIPVDIVATVPAEWGYRAKNSTFQALTRAGFNERTFPQLRDMLLVSEPEAASIYTARVLKEQNGADFLRKGECFVLCDAGGGTVDVVSYKVTKLEPNFEIERVTLPTGFKCGSIFINLAFKKWLRDLLGEEIYQILDQAQVVSNISSHDAEGERMRVLMKNFDVHKRKFAKDHRDIKIDLPEPFENLNKENIVIGGQITITYEDMESFFEPCANKVVELIENQREQIEDIRERVRLKNVFLVGGFAESLYLQETIKESLDMRELDLQIPKTSWTAVVRGAAIFGIEKSASKVTMSACSRSYGVSLHAPFSDITHDVRDRVEDSLVPIMAKDQLLWLIKKGDLILSNEPKQVTGPITINLTETRPRSGIIPIYAYDGDRDRLPDRLANAENEINRFHVINYDLKDIPLQEFIRSDPVGPYAAFYVAELSLTMRLAPRNILQLELRWKNRVISESNVNEPPVQAEDSD</sequence>
<reference evidence="1 2" key="1">
    <citation type="submission" date="2016-04" db="EMBL/GenBank/DDBJ databases">
        <title>A degradative enzymes factory behind the ericoid mycorrhizal symbiosis.</title>
        <authorList>
            <consortium name="DOE Joint Genome Institute"/>
            <person name="Martino E."/>
            <person name="Morin E."/>
            <person name="Grelet G."/>
            <person name="Kuo A."/>
            <person name="Kohler A."/>
            <person name="Daghino S."/>
            <person name="Barry K."/>
            <person name="Choi C."/>
            <person name="Cichocki N."/>
            <person name="Clum A."/>
            <person name="Copeland A."/>
            <person name="Hainaut M."/>
            <person name="Haridas S."/>
            <person name="Labutti K."/>
            <person name="Lindquist E."/>
            <person name="Lipzen A."/>
            <person name="Khouja H.-R."/>
            <person name="Murat C."/>
            <person name="Ohm R."/>
            <person name="Olson A."/>
            <person name="Spatafora J."/>
            <person name="Veneault-Fourrey C."/>
            <person name="Henrissat B."/>
            <person name="Grigoriev I."/>
            <person name="Martin F."/>
            <person name="Perotto S."/>
        </authorList>
    </citation>
    <scope>NUCLEOTIDE SEQUENCE [LARGE SCALE GENOMIC DNA]</scope>
    <source>
        <strain evidence="1 2">E</strain>
    </source>
</reference>
<dbReference type="RefSeq" id="XP_024727635.1">
    <property type="nucleotide sequence ID" value="XM_024887617.1"/>
</dbReference>
<dbReference type="STRING" id="1095630.A0A2J6SJ00"/>
<dbReference type="InParanoid" id="A0A2J6SJ00"/>
<dbReference type="AlphaFoldDB" id="A0A2J6SJ00"/>
<dbReference type="Gene3D" id="3.30.420.40">
    <property type="match status" value="2"/>
</dbReference>
<dbReference type="PANTHER" id="PTHR14187">
    <property type="entry name" value="ALPHA KINASE/ELONGATION FACTOR 2 KINASE"/>
    <property type="match status" value="1"/>
</dbReference>
<dbReference type="InterPro" id="IPR043129">
    <property type="entry name" value="ATPase_NBD"/>
</dbReference>
<name>A0A2J6SJ00_9HELO</name>
<evidence type="ECO:0000313" key="1">
    <source>
        <dbReference type="EMBL" id="PMD50731.1"/>
    </source>
</evidence>
<keyword evidence="2" id="KW-1185">Reference proteome</keyword>
<protein>
    <submittedName>
        <fullName evidence="1">Actin-like ATPase domain-containing protein</fullName>
    </submittedName>
</protein>
<dbReference type="EMBL" id="KZ613913">
    <property type="protein sequence ID" value="PMD50731.1"/>
    <property type="molecule type" value="Genomic_DNA"/>
</dbReference>
<accession>A0A2J6SJ00</accession>
<gene>
    <name evidence="1" type="ORF">K444DRAFT_670383</name>
</gene>
<dbReference type="CDD" id="cd10170">
    <property type="entry name" value="ASKHA_NBD_HSP70"/>
    <property type="match status" value="1"/>
</dbReference>
<organism evidence="1 2">
    <name type="scientific">Hyaloscypha bicolor E</name>
    <dbReference type="NCBI Taxonomy" id="1095630"/>
    <lineage>
        <taxon>Eukaryota</taxon>
        <taxon>Fungi</taxon>
        <taxon>Dikarya</taxon>
        <taxon>Ascomycota</taxon>
        <taxon>Pezizomycotina</taxon>
        <taxon>Leotiomycetes</taxon>
        <taxon>Helotiales</taxon>
        <taxon>Hyaloscyphaceae</taxon>
        <taxon>Hyaloscypha</taxon>
        <taxon>Hyaloscypha bicolor</taxon>
    </lineage>
</organism>
<dbReference type="PANTHER" id="PTHR14187:SF82">
    <property type="entry name" value="FAMILY CHAPERONE, PUTATIVE (AFU_ORTHOLOGUE AFUA_7G08575)-RELATED"/>
    <property type="match status" value="1"/>
</dbReference>
<proteinExistence type="predicted"/>
<dbReference type="GeneID" id="36595693"/>
<dbReference type="OrthoDB" id="2963168at2759"/>
<dbReference type="Proteomes" id="UP000235371">
    <property type="component" value="Unassembled WGS sequence"/>
</dbReference>
<dbReference type="Gene3D" id="3.90.640.10">
    <property type="entry name" value="Actin, Chain A, domain 4"/>
    <property type="match status" value="1"/>
</dbReference>
<evidence type="ECO:0000313" key="2">
    <source>
        <dbReference type="Proteomes" id="UP000235371"/>
    </source>
</evidence>
<dbReference type="SUPFAM" id="SSF53067">
    <property type="entry name" value="Actin-like ATPase domain"/>
    <property type="match status" value="2"/>
</dbReference>